<dbReference type="SUPFAM" id="SSF53098">
    <property type="entry name" value="Ribonuclease H-like"/>
    <property type="match status" value="1"/>
</dbReference>
<proteinExistence type="predicted"/>
<dbReference type="GO" id="GO:0015074">
    <property type="term" value="P:DNA integration"/>
    <property type="evidence" value="ECO:0007669"/>
    <property type="project" value="InterPro"/>
</dbReference>
<name>A0A7G9WLH3_9FIRM</name>
<dbReference type="PANTHER" id="PTHR46889">
    <property type="entry name" value="TRANSPOSASE INSF FOR INSERTION SEQUENCE IS3B-RELATED"/>
    <property type="match status" value="1"/>
</dbReference>
<comment type="function">
    <text evidence="1">Involved in the transposition of the insertion sequence.</text>
</comment>
<dbReference type="InterPro" id="IPR036397">
    <property type="entry name" value="RNaseH_sf"/>
</dbReference>
<dbReference type="Pfam" id="PF13276">
    <property type="entry name" value="HTH_21"/>
    <property type="match status" value="1"/>
</dbReference>
<evidence type="ECO:0000313" key="5">
    <source>
        <dbReference type="Proteomes" id="UP000516046"/>
    </source>
</evidence>
<evidence type="ECO:0000313" key="4">
    <source>
        <dbReference type="EMBL" id="QNO19535.1"/>
    </source>
</evidence>
<reference evidence="4 5" key="1">
    <citation type="submission" date="2020-08" db="EMBL/GenBank/DDBJ databases">
        <authorList>
            <person name="Ren C."/>
            <person name="Gu Y."/>
            <person name="Xu Y."/>
        </authorList>
    </citation>
    <scope>NUCLEOTIDE SEQUENCE [LARGE SCALE GENOMIC DNA]</scope>
    <source>
        <strain evidence="4 5">LBM18003</strain>
    </source>
</reference>
<dbReference type="InterPro" id="IPR050900">
    <property type="entry name" value="Transposase_IS3/IS150/IS904"/>
</dbReference>
<protein>
    <submittedName>
        <fullName evidence="4">IS3 family transposase</fullName>
    </submittedName>
</protein>
<feature type="domain" description="Integrase catalytic" evidence="3">
    <location>
        <begin position="156"/>
        <end position="318"/>
    </location>
</feature>
<gene>
    <name evidence="4" type="ORF">H6X83_13075</name>
</gene>
<dbReference type="InterPro" id="IPR012337">
    <property type="entry name" value="RNaseH-like_sf"/>
</dbReference>
<evidence type="ECO:0000256" key="2">
    <source>
        <dbReference type="SAM" id="MobiDB-lite"/>
    </source>
</evidence>
<sequence length="324" mass="37821">MRERSTATSERKSGFGRYGGYLKKSGSHLQSRPEKKYEIIRERSGEHSVVKMCRILKVSQSGYYRWLACPESATRRENQEIYGTLKESYDQNKGRVGLDKLLDDVRLKFPHCSRNRLYRIQKEHGLYSIRRRKFKATTNSRHNYPVAPNRLQQNFHVEIPNKVWVSDITYIRTDEGWLYLATVKDLFDPQIVGFATGSRIDTDLCKRALNAAIRRYRPSAGLIHHSDQGIQYASSDYQSLLKQNHIIPSMSRKGVPYDNACAESFFSTIKLEMIYHEHYATRAQAQAAVFEYIEVYYNRQRRNAAIGNLPPAEFRRRFYQQNAA</sequence>
<dbReference type="GO" id="GO:0003676">
    <property type="term" value="F:nucleic acid binding"/>
    <property type="evidence" value="ECO:0007669"/>
    <property type="project" value="InterPro"/>
</dbReference>
<feature type="compositionally biased region" description="Basic and acidic residues" evidence="2">
    <location>
        <begin position="1"/>
        <end position="13"/>
    </location>
</feature>
<dbReference type="PANTHER" id="PTHR46889:SF4">
    <property type="entry name" value="TRANSPOSASE INSO FOR INSERTION SEQUENCE ELEMENT IS911B-RELATED"/>
    <property type="match status" value="1"/>
</dbReference>
<dbReference type="PROSITE" id="PS50994">
    <property type="entry name" value="INTEGRASE"/>
    <property type="match status" value="1"/>
</dbReference>
<dbReference type="KEGG" id="caml:H6X83_13075"/>
<evidence type="ECO:0000259" key="3">
    <source>
        <dbReference type="PROSITE" id="PS50994"/>
    </source>
</evidence>
<accession>A0A7G9WLH3</accession>
<dbReference type="InterPro" id="IPR025948">
    <property type="entry name" value="HTH-like_dom"/>
</dbReference>
<dbReference type="EMBL" id="CP060696">
    <property type="protein sequence ID" value="QNO19535.1"/>
    <property type="molecule type" value="Genomic_DNA"/>
</dbReference>
<organism evidence="4 5">
    <name type="scientific">Caproicibacterium amylolyticum</name>
    <dbReference type="NCBI Taxonomy" id="2766537"/>
    <lineage>
        <taxon>Bacteria</taxon>
        <taxon>Bacillati</taxon>
        <taxon>Bacillota</taxon>
        <taxon>Clostridia</taxon>
        <taxon>Eubacteriales</taxon>
        <taxon>Oscillospiraceae</taxon>
        <taxon>Caproicibacterium</taxon>
    </lineage>
</organism>
<dbReference type="NCBIfam" id="NF033516">
    <property type="entry name" value="transpos_IS3"/>
    <property type="match status" value="1"/>
</dbReference>
<dbReference type="AlphaFoldDB" id="A0A7G9WLH3"/>
<dbReference type="InterPro" id="IPR001584">
    <property type="entry name" value="Integrase_cat-core"/>
</dbReference>
<dbReference type="InterPro" id="IPR048020">
    <property type="entry name" value="Transpos_IS3"/>
</dbReference>
<dbReference type="Pfam" id="PF00665">
    <property type="entry name" value="rve"/>
    <property type="match status" value="1"/>
</dbReference>
<dbReference type="Gene3D" id="3.30.420.10">
    <property type="entry name" value="Ribonuclease H-like superfamily/Ribonuclease H"/>
    <property type="match status" value="1"/>
</dbReference>
<dbReference type="Pfam" id="PF13333">
    <property type="entry name" value="rve_2"/>
    <property type="match status" value="1"/>
</dbReference>
<evidence type="ECO:0000256" key="1">
    <source>
        <dbReference type="ARBA" id="ARBA00002286"/>
    </source>
</evidence>
<keyword evidence="5" id="KW-1185">Reference proteome</keyword>
<dbReference type="Proteomes" id="UP000516046">
    <property type="component" value="Chromosome"/>
</dbReference>
<feature type="region of interest" description="Disordered" evidence="2">
    <location>
        <begin position="1"/>
        <end position="29"/>
    </location>
</feature>